<keyword evidence="6" id="KW-1185">Reference proteome</keyword>
<dbReference type="NCBIfam" id="TIGR01891">
    <property type="entry name" value="amidohydrolases"/>
    <property type="match status" value="1"/>
</dbReference>
<dbReference type="Pfam" id="PF07687">
    <property type="entry name" value="M20_dimer"/>
    <property type="match status" value="1"/>
</dbReference>
<keyword evidence="2 5" id="KW-0378">Hydrolase</keyword>
<dbReference type="SUPFAM" id="SSF53187">
    <property type="entry name" value="Zn-dependent exopeptidases"/>
    <property type="match status" value="1"/>
</dbReference>
<name>A0A845AAM8_9SPHN</name>
<protein>
    <submittedName>
        <fullName evidence="5">Amidohydrolase</fullName>
    </submittedName>
</protein>
<feature type="binding site" evidence="3">
    <location>
        <position position="110"/>
    </location>
    <ligand>
        <name>Mn(2+)</name>
        <dbReference type="ChEBI" id="CHEBI:29035"/>
        <label>2</label>
    </ligand>
</feature>
<dbReference type="Gene3D" id="3.30.70.360">
    <property type="match status" value="1"/>
</dbReference>
<comment type="caution">
    <text evidence="5">The sequence shown here is derived from an EMBL/GenBank/DDBJ whole genome shotgun (WGS) entry which is preliminary data.</text>
</comment>
<feature type="binding site" evidence="3">
    <location>
        <position position="144"/>
    </location>
    <ligand>
        <name>Mn(2+)</name>
        <dbReference type="ChEBI" id="CHEBI:29035"/>
        <label>2</label>
    </ligand>
</feature>
<evidence type="ECO:0000256" key="2">
    <source>
        <dbReference type="ARBA" id="ARBA00022801"/>
    </source>
</evidence>
<evidence type="ECO:0000313" key="5">
    <source>
        <dbReference type="EMBL" id="MXP26399.1"/>
    </source>
</evidence>
<evidence type="ECO:0000256" key="1">
    <source>
        <dbReference type="ARBA" id="ARBA00006153"/>
    </source>
</evidence>
<feature type="domain" description="Peptidase M20 dimerisation" evidence="4">
    <location>
        <begin position="193"/>
        <end position="288"/>
    </location>
</feature>
<accession>A0A845AAM8</accession>
<dbReference type="CDD" id="cd03886">
    <property type="entry name" value="M20_Acy1"/>
    <property type="match status" value="1"/>
</dbReference>
<dbReference type="InterPro" id="IPR036264">
    <property type="entry name" value="Bact_exopeptidase_dim_dom"/>
</dbReference>
<organism evidence="5 6">
    <name type="scientific">Altericroceibacterium indicum</name>
    <dbReference type="NCBI Taxonomy" id="374177"/>
    <lineage>
        <taxon>Bacteria</taxon>
        <taxon>Pseudomonadati</taxon>
        <taxon>Pseudomonadota</taxon>
        <taxon>Alphaproteobacteria</taxon>
        <taxon>Sphingomonadales</taxon>
        <taxon>Erythrobacteraceae</taxon>
        <taxon>Altericroceibacterium</taxon>
    </lineage>
</organism>
<dbReference type="PIRSF" id="PIRSF005962">
    <property type="entry name" value="Pept_M20D_amidohydro"/>
    <property type="match status" value="1"/>
</dbReference>
<keyword evidence="3" id="KW-0464">Manganese</keyword>
<dbReference type="InterPro" id="IPR017439">
    <property type="entry name" value="Amidohydrolase"/>
</dbReference>
<dbReference type="SUPFAM" id="SSF55031">
    <property type="entry name" value="Bacterial exopeptidase dimerisation domain"/>
    <property type="match status" value="1"/>
</dbReference>
<comment type="similarity">
    <text evidence="1">Belongs to the peptidase M20 family.</text>
</comment>
<dbReference type="AlphaFoldDB" id="A0A845AAM8"/>
<feature type="binding site" evidence="3">
    <location>
        <position position="108"/>
    </location>
    <ligand>
        <name>Mn(2+)</name>
        <dbReference type="ChEBI" id="CHEBI:29035"/>
        <label>2</label>
    </ligand>
</feature>
<sequence>MLHDTLRADARALSDDIITLRRAIHAEPELGLETPKTLAKVRAALADLPLEWREGGSCTGAVATLKGTGSAAADPRRVLLRGDMDALPMEEATGLPFASRLAGRMHACGHDTHTAMLAGAARLLSSKRHEFSGEVHFMFQPGEEGFHGARHMIDDGLLDPLPDAAFALHIMPNSRHGTLASRSGPLMAAADQLEISVNGKGGHASMPHDAADPVPVAAEIITALQSLVTRHFNAADAVVITITQMEAGTAHNVIADSVKLKGTMRSLSPANRASLHQSVARLAEHIAAAHGISAEVTITPGFPVTINDPRAIALGAKVVQGQPGGEFVELPAPIMGAEDFAYVLEQVPGAMFFLGVAEEGTDWQHCCGIHSNRMMVDESALPIGTAFLAGCALRFLESGWEG</sequence>
<evidence type="ECO:0000256" key="3">
    <source>
        <dbReference type="PIRSR" id="PIRSR005962-1"/>
    </source>
</evidence>
<dbReference type="EMBL" id="WTYQ01000003">
    <property type="protein sequence ID" value="MXP26399.1"/>
    <property type="molecule type" value="Genomic_DNA"/>
</dbReference>
<feature type="binding site" evidence="3">
    <location>
        <position position="370"/>
    </location>
    <ligand>
        <name>Mn(2+)</name>
        <dbReference type="ChEBI" id="CHEBI:29035"/>
        <label>2</label>
    </ligand>
</feature>
<gene>
    <name evidence="5" type="ORF">GRI39_10155</name>
</gene>
<comment type="cofactor">
    <cofactor evidence="3">
        <name>Mn(2+)</name>
        <dbReference type="ChEBI" id="CHEBI:29035"/>
    </cofactor>
    <text evidence="3">The Mn(2+) ion enhances activity.</text>
</comment>
<dbReference type="PANTHER" id="PTHR11014:SF63">
    <property type="entry name" value="METALLOPEPTIDASE, PUTATIVE (AFU_ORTHOLOGUE AFUA_6G09600)-RELATED"/>
    <property type="match status" value="1"/>
</dbReference>
<dbReference type="InterPro" id="IPR011650">
    <property type="entry name" value="Peptidase_M20_dimer"/>
</dbReference>
<dbReference type="InterPro" id="IPR002933">
    <property type="entry name" value="Peptidase_M20"/>
</dbReference>
<dbReference type="Pfam" id="PF01546">
    <property type="entry name" value="Peptidase_M20"/>
    <property type="match status" value="1"/>
</dbReference>
<dbReference type="GO" id="GO:0016787">
    <property type="term" value="F:hydrolase activity"/>
    <property type="evidence" value="ECO:0007669"/>
    <property type="project" value="UniProtKB-KW"/>
</dbReference>
<dbReference type="Proteomes" id="UP000460561">
    <property type="component" value="Unassembled WGS sequence"/>
</dbReference>
<dbReference type="PANTHER" id="PTHR11014">
    <property type="entry name" value="PEPTIDASE M20 FAMILY MEMBER"/>
    <property type="match status" value="1"/>
</dbReference>
<keyword evidence="3" id="KW-0479">Metal-binding</keyword>
<evidence type="ECO:0000313" key="6">
    <source>
        <dbReference type="Proteomes" id="UP000460561"/>
    </source>
</evidence>
<dbReference type="OrthoDB" id="9777385at2"/>
<proteinExistence type="inferred from homology"/>
<dbReference type="FunFam" id="3.30.70.360:FF:000014">
    <property type="entry name" value="N-acyl-L-amino acid amidohydrolase"/>
    <property type="match status" value="1"/>
</dbReference>
<dbReference type="RefSeq" id="WP_160739578.1">
    <property type="nucleotide sequence ID" value="NZ_WTYQ01000003.1"/>
</dbReference>
<reference evidence="5 6" key="1">
    <citation type="submission" date="2019-12" db="EMBL/GenBank/DDBJ databases">
        <title>Genomic-based taxomic classification of the family Erythrobacteraceae.</title>
        <authorList>
            <person name="Xu L."/>
        </authorList>
    </citation>
    <scope>NUCLEOTIDE SEQUENCE [LARGE SCALE GENOMIC DNA]</scope>
    <source>
        <strain evidence="5 6">DSM 18604</strain>
    </source>
</reference>
<dbReference type="Gene3D" id="3.40.630.10">
    <property type="entry name" value="Zn peptidases"/>
    <property type="match status" value="1"/>
</dbReference>
<evidence type="ECO:0000259" key="4">
    <source>
        <dbReference type="Pfam" id="PF07687"/>
    </source>
</evidence>
<feature type="binding site" evidence="3">
    <location>
        <position position="169"/>
    </location>
    <ligand>
        <name>Mn(2+)</name>
        <dbReference type="ChEBI" id="CHEBI:29035"/>
        <label>2</label>
    </ligand>
</feature>
<dbReference type="GO" id="GO:0046872">
    <property type="term" value="F:metal ion binding"/>
    <property type="evidence" value="ECO:0007669"/>
    <property type="project" value="UniProtKB-KW"/>
</dbReference>